<evidence type="ECO:0000256" key="6">
    <source>
        <dbReference type="ARBA" id="ARBA00022792"/>
    </source>
</evidence>
<evidence type="ECO:0000313" key="14">
    <source>
        <dbReference type="Proteomes" id="UP001519460"/>
    </source>
</evidence>
<evidence type="ECO:0000256" key="1">
    <source>
        <dbReference type="ARBA" id="ARBA00004273"/>
    </source>
</evidence>
<keyword evidence="5 11" id="KW-0375">Hydrogen ion transport</keyword>
<evidence type="ECO:0000256" key="5">
    <source>
        <dbReference type="ARBA" id="ARBA00022781"/>
    </source>
</evidence>
<evidence type="ECO:0000256" key="7">
    <source>
        <dbReference type="ARBA" id="ARBA00023065"/>
    </source>
</evidence>
<evidence type="ECO:0000256" key="11">
    <source>
        <dbReference type="RuleBase" id="RU367005"/>
    </source>
</evidence>
<comment type="subcellular location">
    <subcellularLocation>
        <location evidence="1 11">Mitochondrion inner membrane</location>
    </subcellularLocation>
</comment>
<dbReference type="GO" id="GO:0045259">
    <property type="term" value="C:proton-transporting ATP synthase complex"/>
    <property type="evidence" value="ECO:0007669"/>
    <property type="project" value="UniProtKB-UniRule"/>
</dbReference>
<keyword evidence="6 11" id="KW-0999">Mitochondrion inner membrane</keyword>
<keyword evidence="14" id="KW-1185">Reference proteome</keyword>
<dbReference type="EMBL" id="JACVVK020000001">
    <property type="protein sequence ID" value="KAK7508718.1"/>
    <property type="molecule type" value="Genomic_DNA"/>
</dbReference>
<dbReference type="GO" id="GO:0005743">
    <property type="term" value="C:mitochondrial inner membrane"/>
    <property type="evidence" value="ECO:0007669"/>
    <property type="project" value="UniProtKB-SubCell"/>
</dbReference>
<evidence type="ECO:0000256" key="4">
    <source>
        <dbReference type="ARBA" id="ARBA00022547"/>
    </source>
</evidence>
<protein>
    <recommendedName>
        <fullName evidence="11">ATP synthase F(0) complex subunit e, mitochondrial</fullName>
    </recommendedName>
</protein>
<evidence type="ECO:0000256" key="8">
    <source>
        <dbReference type="ARBA" id="ARBA00023128"/>
    </source>
</evidence>
<keyword evidence="12" id="KW-0175">Coiled coil</keyword>
<keyword evidence="3 11" id="KW-0813">Transport</keyword>
<comment type="subunit">
    <text evidence="11">F-type ATPases have 2 components, CF(1) - the catalytic core - and CF(0) - the membrane proton channel. CF(1) and CF(0) have multiple subunits.</text>
</comment>
<comment type="caution">
    <text evidence="13">The sequence shown here is derived from an EMBL/GenBank/DDBJ whole genome shotgun (WGS) entry which is preliminary data.</text>
</comment>
<keyword evidence="9" id="KW-0472">Membrane</keyword>
<sequence>MASLPKLTLGPAREVSAIIRFGRYAALISGFIFGSYKLRALKVQEHDIQAHENKIRAVRDAKIKAERDAYVKAEMDALGREAGIIKDVEEVQEED</sequence>
<dbReference type="GO" id="GO:1902600">
    <property type="term" value="P:proton transmembrane transport"/>
    <property type="evidence" value="ECO:0007669"/>
    <property type="project" value="UniProtKB-KW"/>
</dbReference>
<proteinExistence type="inferred from homology"/>
<dbReference type="Pfam" id="PF05680">
    <property type="entry name" value="ATP-synt_E"/>
    <property type="match status" value="1"/>
</dbReference>
<evidence type="ECO:0000256" key="12">
    <source>
        <dbReference type="SAM" id="Coils"/>
    </source>
</evidence>
<evidence type="ECO:0000256" key="10">
    <source>
        <dbReference type="ARBA" id="ARBA00023310"/>
    </source>
</evidence>
<gene>
    <name evidence="13" type="ORF">BaRGS_00000284</name>
</gene>
<keyword evidence="8 11" id="KW-0496">Mitochondrion</keyword>
<evidence type="ECO:0000256" key="3">
    <source>
        <dbReference type="ARBA" id="ARBA00022448"/>
    </source>
</evidence>
<keyword evidence="7 11" id="KW-0406">Ion transport</keyword>
<evidence type="ECO:0000256" key="9">
    <source>
        <dbReference type="ARBA" id="ARBA00023136"/>
    </source>
</evidence>
<feature type="coiled-coil region" evidence="12">
    <location>
        <begin position="41"/>
        <end position="68"/>
    </location>
</feature>
<evidence type="ECO:0000313" key="13">
    <source>
        <dbReference type="EMBL" id="KAK7508718.1"/>
    </source>
</evidence>
<dbReference type="Proteomes" id="UP001519460">
    <property type="component" value="Unassembled WGS sequence"/>
</dbReference>
<dbReference type="AlphaFoldDB" id="A0ABD0MA11"/>
<evidence type="ECO:0000256" key="2">
    <source>
        <dbReference type="ARBA" id="ARBA00007333"/>
    </source>
</evidence>
<accession>A0ABD0MA11</accession>
<organism evidence="13 14">
    <name type="scientific">Batillaria attramentaria</name>
    <dbReference type="NCBI Taxonomy" id="370345"/>
    <lineage>
        <taxon>Eukaryota</taxon>
        <taxon>Metazoa</taxon>
        <taxon>Spiralia</taxon>
        <taxon>Lophotrochozoa</taxon>
        <taxon>Mollusca</taxon>
        <taxon>Gastropoda</taxon>
        <taxon>Caenogastropoda</taxon>
        <taxon>Sorbeoconcha</taxon>
        <taxon>Cerithioidea</taxon>
        <taxon>Batillariidae</taxon>
        <taxon>Batillaria</taxon>
    </lineage>
</organism>
<comment type="similarity">
    <text evidence="2 11">Belongs to the ATPase e subunit family.</text>
</comment>
<keyword evidence="4 11" id="KW-0138">CF(0)</keyword>
<dbReference type="InterPro" id="IPR008386">
    <property type="entry name" value="ATP_synth_F0_esu_mt"/>
</dbReference>
<name>A0ABD0MA11_9CAEN</name>
<keyword evidence="10 11" id="KW-0066">ATP synthesis</keyword>
<comment type="function">
    <text evidence="11">Subunit e, of the mitochondrial membrane ATP synthase complex (F(1)F(0) ATP synthase or Complex V) that produces ATP from ADP in the presence of a proton gradient across the membrane which is generated by electron transport complexes of the respiratory chain. ATP synthase complex consist of a soluble F(1) head domain - the catalytic core - and a membrane F(1) domain - the membrane proton channel. These two domains are linked by a central stalk rotating inside the F(1) region and a stationary peripheral stalk. During catalysis, ATP synthesis in the catalytic domain of F(1) is coupled via a rotary mechanism of the central stalk subunits to proton translocation. In vivo, can only synthesize ATP although its ATP hydrolase activity can be activated artificially in vitro. Part of the complex F(0) domain.</text>
</comment>
<reference evidence="13 14" key="1">
    <citation type="journal article" date="2023" name="Sci. Data">
        <title>Genome assembly of the Korean intertidal mud-creeper Batillaria attramentaria.</title>
        <authorList>
            <person name="Patra A.K."/>
            <person name="Ho P.T."/>
            <person name="Jun S."/>
            <person name="Lee S.J."/>
            <person name="Kim Y."/>
            <person name="Won Y.J."/>
        </authorList>
    </citation>
    <scope>NUCLEOTIDE SEQUENCE [LARGE SCALE GENOMIC DNA]</scope>
    <source>
        <strain evidence="13">Wonlab-2016</strain>
    </source>
</reference>
<dbReference type="GO" id="GO:0006754">
    <property type="term" value="P:ATP biosynthetic process"/>
    <property type="evidence" value="ECO:0007669"/>
    <property type="project" value="UniProtKB-KW"/>
</dbReference>